<dbReference type="GeneID" id="39599553"/>
<sequence>MVETGDYDVYILGLGVVYMSFYISIYEHYSTPRRDLAFCIDLFFFLISNLFFQVIRLERLPHT</sequence>
<evidence type="ECO:0000256" key="1">
    <source>
        <dbReference type="SAM" id="Phobius"/>
    </source>
</evidence>
<keyword evidence="3" id="KW-1185">Reference proteome</keyword>
<evidence type="ECO:0000313" key="2">
    <source>
        <dbReference type="EMBL" id="RWQ96961.1"/>
    </source>
</evidence>
<feature type="transmembrane region" description="Helical" evidence="1">
    <location>
        <begin position="36"/>
        <end position="55"/>
    </location>
</feature>
<comment type="caution">
    <text evidence="2">The sequence shown here is derived from an EMBL/GenBank/DDBJ whole genome shotgun (WGS) entry which is preliminary data.</text>
</comment>
<protein>
    <submittedName>
        <fullName evidence="2">Uncharacterized protein</fullName>
    </submittedName>
</protein>
<keyword evidence="1" id="KW-1133">Transmembrane helix</keyword>
<accession>A0A443HYZ6</accession>
<dbReference type="VEuPathDB" id="FungiDB:C8Q69DRAFT_461861"/>
<proteinExistence type="predicted"/>
<organism evidence="2 3">
    <name type="scientific">Byssochlamys spectabilis</name>
    <name type="common">Paecilomyces variotii</name>
    <dbReference type="NCBI Taxonomy" id="264951"/>
    <lineage>
        <taxon>Eukaryota</taxon>
        <taxon>Fungi</taxon>
        <taxon>Dikarya</taxon>
        <taxon>Ascomycota</taxon>
        <taxon>Pezizomycotina</taxon>
        <taxon>Eurotiomycetes</taxon>
        <taxon>Eurotiomycetidae</taxon>
        <taxon>Eurotiales</taxon>
        <taxon>Thermoascaceae</taxon>
        <taxon>Paecilomyces</taxon>
    </lineage>
</organism>
<keyword evidence="1" id="KW-0812">Transmembrane</keyword>
<keyword evidence="1" id="KW-0472">Membrane</keyword>
<dbReference type="EMBL" id="RCNU01000003">
    <property type="protein sequence ID" value="RWQ96961.1"/>
    <property type="molecule type" value="Genomic_DNA"/>
</dbReference>
<dbReference type="RefSeq" id="XP_028486606.1">
    <property type="nucleotide sequence ID" value="XM_028630276.1"/>
</dbReference>
<reference evidence="2 3" key="1">
    <citation type="journal article" date="2018" name="Front. Microbiol.">
        <title>Genomic and genetic insights into a cosmopolitan fungus, Paecilomyces variotii (Eurotiales).</title>
        <authorList>
            <person name="Urquhart A.S."/>
            <person name="Mondo S.J."/>
            <person name="Makela M.R."/>
            <person name="Hane J.K."/>
            <person name="Wiebenga A."/>
            <person name="He G."/>
            <person name="Mihaltcheva S."/>
            <person name="Pangilinan J."/>
            <person name="Lipzen A."/>
            <person name="Barry K."/>
            <person name="de Vries R.P."/>
            <person name="Grigoriev I.V."/>
            <person name="Idnurm A."/>
        </authorList>
    </citation>
    <scope>NUCLEOTIDE SEQUENCE [LARGE SCALE GENOMIC DNA]</scope>
    <source>
        <strain evidence="2 3">CBS 101075</strain>
    </source>
</reference>
<gene>
    <name evidence="2" type="ORF">C8Q69DRAFT_461861</name>
</gene>
<name>A0A443HYZ6_BYSSP</name>
<dbReference type="Proteomes" id="UP000283841">
    <property type="component" value="Unassembled WGS sequence"/>
</dbReference>
<dbReference type="AlphaFoldDB" id="A0A443HYZ6"/>
<evidence type="ECO:0000313" key="3">
    <source>
        <dbReference type="Proteomes" id="UP000283841"/>
    </source>
</evidence>
<feature type="transmembrane region" description="Helical" evidence="1">
    <location>
        <begin position="7"/>
        <end position="24"/>
    </location>
</feature>